<dbReference type="Proteomes" id="UP000029548">
    <property type="component" value="Unassembled WGS sequence"/>
</dbReference>
<dbReference type="eggNOG" id="ENOG502Z7M2">
    <property type="taxonomic scope" value="Bacteria"/>
</dbReference>
<feature type="transmembrane region" description="Helical" evidence="1">
    <location>
        <begin position="316"/>
        <end position="333"/>
    </location>
</feature>
<sequence>MSLMKPELIDVALDEYKRLPLLQRIRLQATDWAERGLGSPSAAPLFYVIKIAAWLLLGGWIAVTSSGLGSLWDYHDWWAEPIVYQKLLLWAILWEALSIGAASGPAMFHFWPPMAGVFHWVRPGTVRRPPWGGKIPLTSGDRRTIVDVILYLAVLATLVAGLAMKGVESAELTAVLPEADGGVLPTLAFAMPMVALVLLGARDQVPFLAARADQYLPLLLFGVVLGPVDFMIAAKCLIVVVWMGAAIAKIGPHFSYVIGPMMSSTPYMVFPKINRLFYRDARNDLNPSRVSHLIGHGLGTVVEIVAPLLLLFAVDPVLAAIGAVMIMGMHVFITSTIPLAVPIEWNIHFLVITPLLFFGFPAWDGFGVGDLSSPWVALFIALVVLPLPILGNLRPDIVSFLFAMRQYSGNWATTMWAFGPNALRRLYDEFPAATGNQEDVLAKLYGEEAAVKLLEKAIAFRSMHSQGRAMLSLLVRELGDDLEKYTLREGENICGWALGWNFGDGHLHGPHFMHTVQKHMNYAPGEVVAVCVESQPIHRATQRYKVVDLALGVIEEGTFRVRDAVSTQPWLPDGPIPFSPDAPYRNRALVSERERVSRKERI</sequence>
<accession>A0A096A7M2</accession>
<name>A0A096A7M2_9CORY</name>
<dbReference type="Pfam" id="PF12077">
    <property type="entry name" value="DUF3556"/>
    <property type="match status" value="1"/>
</dbReference>
<feature type="transmembrane region" description="Helical" evidence="1">
    <location>
        <begin position="290"/>
        <end position="310"/>
    </location>
</feature>
<gene>
    <name evidence="2" type="ORF">HMPREF1650_06530</name>
</gene>
<feature type="transmembrane region" description="Helical" evidence="1">
    <location>
        <begin position="45"/>
        <end position="68"/>
    </location>
</feature>
<dbReference type="AlphaFoldDB" id="A0A096A7M2"/>
<feature type="transmembrane region" description="Helical" evidence="1">
    <location>
        <begin position="375"/>
        <end position="393"/>
    </location>
</feature>
<reference evidence="2 3" key="1">
    <citation type="submission" date="2014-07" db="EMBL/GenBank/DDBJ databases">
        <authorList>
            <person name="McCorrison J."/>
            <person name="Sanka R."/>
            <person name="Torralba M."/>
            <person name="Gillis M."/>
            <person name="Haft D.H."/>
            <person name="Methe B."/>
            <person name="Sutton G."/>
            <person name="Nelson K.E."/>
        </authorList>
    </citation>
    <scope>NUCLEOTIDE SEQUENCE [LARGE SCALE GENOMIC DNA]</scope>
    <source>
        <strain evidence="2 3">DNF00450</strain>
    </source>
</reference>
<evidence type="ECO:0008006" key="4">
    <source>
        <dbReference type="Google" id="ProtNLM"/>
    </source>
</evidence>
<feature type="transmembrane region" description="Helical" evidence="1">
    <location>
        <begin position="345"/>
        <end position="363"/>
    </location>
</feature>
<keyword evidence="1" id="KW-0812">Transmembrane</keyword>
<evidence type="ECO:0000313" key="3">
    <source>
        <dbReference type="Proteomes" id="UP000029548"/>
    </source>
</evidence>
<keyword evidence="1" id="KW-1133">Transmembrane helix</keyword>
<feature type="transmembrane region" description="Helical" evidence="1">
    <location>
        <begin position="88"/>
        <end position="111"/>
    </location>
</feature>
<feature type="transmembrane region" description="Helical" evidence="1">
    <location>
        <begin position="183"/>
        <end position="202"/>
    </location>
</feature>
<evidence type="ECO:0000313" key="2">
    <source>
        <dbReference type="EMBL" id="KGF16849.1"/>
    </source>
</evidence>
<feature type="transmembrane region" description="Helical" evidence="1">
    <location>
        <begin position="253"/>
        <end position="270"/>
    </location>
</feature>
<organism evidence="2 3">
    <name type="scientific">Corynebacterium freneyi DNF00450</name>
    <dbReference type="NCBI Taxonomy" id="1287475"/>
    <lineage>
        <taxon>Bacteria</taxon>
        <taxon>Bacillati</taxon>
        <taxon>Actinomycetota</taxon>
        <taxon>Actinomycetes</taxon>
        <taxon>Mycobacteriales</taxon>
        <taxon>Corynebacteriaceae</taxon>
        <taxon>Corynebacterium</taxon>
    </lineage>
</organism>
<feature type="transmembrane region" description="Helical" evidence="1">
    <location>
        <begin position="214"/>
        <end position="247"/>
    </location>
</feature>
<evidence type="ECO:0000256" key="1">
    <source>
        <dbReference type="SAM" id="Phobius"/>
    </source>
</evidence>
<dbReference type="RefSeq" id="WP_035122034.1">
    <property type="nucleotide sequence ID" value="NZ_JRNE01000048.1"/>
</dbReference>
<comment type="caution">
    <text evidence="2">The sequence shown here is derived from an EMBL/GenBank/DDBJ whole genome shotgun (WGS) entry which is preliminary data.</text>
</comment>
<keyword evidence="1" id="KW-0472">Membrane</keyword>
<dbReference type="InterPro" id="IPR021941">
    <property type="entry name" value="DUF3556_TM"/>
</dbReference>
<proteinExistence type="predicted"/>
<protein>
    <recommendedName>
        <fullName evidence="4">DUF3556 domain-containing protein</fullName>
    </recommendedName>
</protein>
<dbReference type="EMBL" id="JRNE01000048">
    <property type="protein sequence ID" value="KGF16849.1"/>
    <property type="molecule type" value="Genomic_DNA"/>
</dbReference>
<feature type="transmembrane region" description="Helical" evidence="1">
    <location>
        <begin position="144"/>
        <end position="163"/>
    </location>
</feature>